<name>A0ACD1HP51_9EURO</name>
<keyword evidence="2" id="KW-1185">Reference proteome</keyword>
<dbReference type="EMBL" id="KZ824933">
    <property type="protein sequence ID" value="RAH75395.1"/>
    <property type="molecule type" value="Genomic_DNA"/>
</dbReference>
<organism evidence="1 2">
    <name type="scientific">Aspergillus aculeatinus CBS 121060</name>
    <dbReference type="NCBI Taxonomy" id="1448322"/>
    <lineage>
        <taxon>Eukaryota</taxon>
        <taxon>Fungi</taxon>
        <taxon>Dikarya</taxon>
        <taxon>Ascomycota</taxon>
        <taxon>Pezizomycotina</taxon>
        <taxon>Eurotiomycetes</taxon>
        <taxon>Eurotiomycetidae</taxon>
        <taxon>Eurotiales</taxon>
        <taxon>Aspergillaceae</taxon>
        <taxon>Aspergillus</taxon>
        <taxon>Aspergillus subgen. Circumdati</taxon>
    </lineage>
</organism>
<evidence type="ECO:0000313" key="1">
    <source>
        <dbReference type="EMBL" id="RAH75395.1"/>
    </source>
</evidence>
<sequence>MRWKLIRAPSLTRKTEVPIVEDELYQYQRYRWLSKLAARYRKFRLPALIDAASEVAGSDASNCTKVLKCIEGQYNKALILSMDNGQEVVARLPNPNAGPKFYTTASEVATRQFLRDHLAIAVLRIYAWPADETNPVGAEYILEEKAAGQPLGLLWSNRPLLSLTFPRHGCIYFQSDLESRPEHPGSVPTQSPDGGSWPAFALGPLTHPRYWHGQMGRVPMNLHRGPFKNMVEYGGAVAQNEIRWAQAHAQPRMNLVPYLLQEPHGHESPNQLSHPDLHLGNIFVDPATNNITAVIDWQHAAASPVDQHPLIPQILEPTTGEGDDSLRQFYLVKLKSLNPRRWEALTGPGHKLRIKPTRLVPACWQRDDLFSLRHSLIAVVARWDDICTSSIKCPVDFTIRELQQHDEEMELVEGVSLVLRQIQEQGLLPLGGMVLCDRYEDAQRLSQHFRNQFIALGEDAKQRQVLAKIWPYS</sequence>
<reference evidence="1" key="1">
    <citation type="submission" date="2018-02" db="EMBL/GenBank/DDBJ databases">
        <title>The genomes of Aspergillus section Nigri reveals drivers in fungal speciation.</title>
        <authorList>
            <consortium name="DOE Joint Genome Institute"/>
            <person name="Vesth T.C."/>
            <person name="Nybo J."/>
            <person name="Theobald S."/>
            <person name="Brandl J."/>
            <person name="Frisvad J.C."/>
            <person name="Nielsen K.F."/>
            <person name="Lyhne E.K."/>
            <person name="Kogle M.E."/>
            <person name="Kuo A."/>
            <person name="Riley R."/>
            <person name="Clum A."/>
            <person name="Nolan M."/>
            <person name="Lipzen A."/>
            <person name="Salamov A."/>
            <person name="Henrissat B."/>
            <person name="Wiebenga A."/>
            <person name="De vries R.P."/>
            <person name="Grigoriev I.V."/>
            <person name="Mortensen U.H."/>
            <person name="Andersen M.R."/>
            <person name="Baker S.E."/>
        </authorList>
    </citation>
    <scope>NUCLEOTIDE SEQUENCE</scope>
    <source>
        <strain evidence="1">CBS 121060</strain>
    </source>
</reference>
<proteinExistence type="predicted"/>
<gene>
    <name evidence="1" type="ORF">BO66DRAFT_416684</name>
</gene>
<dbReference type="Proteomes" id="UP000249661">
    <property type="component" value="Unassembled WGS sequence"/>
</dbReference>
<accession>A0ACD1HP51</accession>
<protein>
    <submittedName>
        <fullName evidence="1">Uncharacterized protein</fullName>
    </submittedName>
</protein>
<evidence type="ECO:0000313" key="2">
    <source>
        <dbReference type="Proteomes" id="UP000249661"/>
    </source>
</evidence>